<dbReference type="PATRIC" id="fig|745776.4.peg.908"/>
<feature type="compositionally biased region" description="Basic and acidic residues" evidence="1">
    <location>
        <begin position="203"/>
        <end position="212"/>
    </location>
</feature>
<sequence length="212" mass="21618">MQMQKEPLKMLGGASAVGALVGMVVGRQFRRSKKIYVDAESPLKHQKELVRAQKKQQGQSVGGALAATLATLAVKTLTDRVLSPKLEQLASGMLEKAGQAPESGARSGGTGGSTAGRLAMPVRPAPAARSDTPATRPESAIGTAAFLKKPATGSAQQPTAPESADAQASAEGSAPPRPQAHPGIVPMPASHVEAKAQGTPLSAEEKANPNAH</sequence>
<evidence type="ECO:0000313" key="3">
    <source>
        <dbReference type="Proteomes" id="UP000007575"/>
    </source>
</evidence>
<reference evidence="2 3" key="1">
    <citation type="journal article" date="2012" name="PLoS ONE">
        <title>Genome sequence and transcriptome analysis of the radioresistant bacterium Deinococcus gobiensis: insights into the extreme environmental adaptations.</title>
        <authorList>
            <person name="Yuan M."/>
            <person name="Chen M."/>
            <person name="Zhang W."/>
            <person name="Lu W."/>
            <person name="Wang J."/>
            <person name="Yang M."/>
            <person name="Zhao P."/>
            <person name="Tang R."/>
            <person name="Li X."/>
            <person name="Hao Y."/>
            <person name="Zhou Z."/>
            <person name="Zhan Y."/>
            <person name="Yu H."/>
            <person name="Teng C."/>
            <person name="Yan Y."/>
            <person name="Ping S."/>
            <person name="Wang Y."/>
            <person name="Lin M."/>
        </authorList>
    </citation>
    <scope>NUCLEOTIDE SEQUENCE [LARGE SCALE GENOMIC DNA]</scope>
    <source>
        <strain evidence="2 3">I-0</strain>
    </source>
</reference>
<evidence type="ECO:0000256" key="1">
    <source>
        <dbReference type="SAM" id="MobiDB-lite"/>
    </source>
</evidence>
<dbReference type="KEGG" id="dgo:DGo_CA0885"/>
<dbReference type="HOGENOM" id="CLU_082673_0_0_0"/>
<evidence type="ECO:0000313" key="2">
    <source>
        <dbReference type="EMBL" id="AFD24812.1"/>
    </source>
</evidence>
<dbReference type="AlphaFoldDB" id="H8GYF9"/>
<gene>
    <name evidence="2" type="ordered locus">DGo_CA0885</name>
</gene>
<organism evidence="2 3">
    <name type="scientific">Deinococcus gobiensis (strain DSM 21396 / JCM 16679 / CGMCC 1.7299 / I-0)</name>
    <dbReference type="NCBI Taxonomy" id="745776"/>
    <lineage>
        <taxon>Bacteria</taxon>
        <taxon>Thermotogati</taxon>
        <taxon>Deinococcota</taxon>
        <taxon>Deinococci</taxon>
        <taxon>Deinococcales</taxon>
        <taxon>Deinococcaceae</taxon>
        <taxon>Deinococcus</taxon>
    </lineage>
</organism>
<dbReference type="STRING" id="745776.DGo_CA0885"/>
<protein>
    <submittedName>
        <fullName evidence="2">Uncharacterized protein</fullName>
    </submittedName>
</protein>
<accession>H8GYF9</accession>
<feature type="region of interest" description="Disordered" evidence="1">
    <location>
        <begin position="95"/>
        <end position="212"/>
    </location>
</feature>
<keyword evidence="3" id="KW-1185">Reference proteome</keyword>
<dbReference type="Proteomes" id="UP000007575">
    <property type="component" value="Chromosome"/>
</dbReference>
<name>H8GYF9_DEIGI</name>
<proteinExistence type="predicted"/>
<dbReference type="EMBL" id="CP002191">
    <property type="protein sequence ID" value="AFD24812.1"/>
    <property type="molecule type" value="Genomic_DNA"/>
</dbReference>